<dbReference type="Proteomes" id="UP001377337">
    <property type="component" value="Chromosome"/>
</dbReference>
<feature type="transmembrane region" description="Helical" evidence="1">
    <location>
        <begin position="149"/>
        <end position="175"/>
    </location>
</feature>
<feature type="transmembrane region" description="Helical" evidence="1">
    <location>
        <begin position="6"/>
        <end position="23"/>
    </location>
</feature>
<gene>
    <name evidence="2" type="ORF">WCV65_07525</name>
</gene>
<evidence type="ECO:0000256" key="1">
    <source>
        <dbReference type="SAM" id="Phobius"/>
    </source>
</evidence>
<feature type="transmembrane region" description="Helical" evidence="1">
    <location>
        <begin position="71"/>
        <end position="89"/>
    </location>
</feature>
<sequence>MPNIFGYLLILVFSVGLFAVCLIKDKRGSLILWLFNSGLCYLFELIVYVLFNCYIYKPNVFRDSFIDSTFGSIFSQGLSVPIAATFGSIYNIKARYTAGFALFFSLIEILFLTLDIYEHHWWRTYYTFFLIPVLFYISKAWYSLLKKELRLVIILTQYVCMITISITITWLLYALQPTVIFMTGLFAENSRDHTFANGIYSIFISILYTAIPYSRRLSWKILYFLSILLADCLLLRLHILTIHNSTDAVSLAATHLFFIGCSLLLKRLLFRT</sequence>
<keyword evidence="1" id="KW-0812">Transmembrane</keyword>
<keyword evidence="1" id="KW-1133">Transmembrane helix</keyword>
<feature type="transmembrane region" description="Helical" evidence="1">
    <location>
        <begin position="120"/>
        <end position="137"/>
    </location>
</feature>
<feature type="transmembrane region" description="Helical" evidence="1">
    <location>
        <begin position="30"/>
        <end position="51"/>
    </location>
</feature>
<feature type="transmembrane region" description="Helical" evidence="1">
    <location>
        <begin position="195"/>
        <end position="214"/>
    </location>
</feature>
<keyword evidence="1" id="KW-0472">Membrane</keyword>
<evidence type="ECO:0000313" key="2">
    <source>
        <dbReference type="EMBL" id="WXB98313.1"/>
    </source>
</evidence>
<organism evidence="2 3">
    <name type="scientific">Metabacillus sediminis</name>
    <dbReference type="NCBI Taxonomy" id="3117746"/>
    <lineage>
        <taxon>Bacteria</taxon>
        <taxon>Bacillati</taxon>
        <taxon>Bacillota</taxon>
        <taxon>Bacilli</taxon>
        <taxon>Bacillales</taxon>
        <taxon>Bacillaceae</taxon>
        <taxon>Metabacillus</taxon>
    </lineage>
</organism>
<feature type="transmembrane region" description="Helical" evidence="1">
    <location>
        <begin position="96"/>
        <end position="114"/>
    </location>
</feature>
<reference evidence="2 3" key="1">
    <citation type="submission" date="2024-02" db="EMBL/GenBank/DDBJ databases">
        <title>Seven novel Bacillus-like species.</title>
        <authorList>
            <person name="Liu G."/>
        </authorList>
    </citation>
    <scope>NUCLEOTIDE SEQUENCE [LARGE SCALE GENOMIC DNA]</scope>
    <source>
        <strain evidence="2 3">FJAT-52054</strain>
    </source>
</reference>
<feature type="transmembrane region" description="Helical" evidence="1">
    <location>
        <begin position="221"/>
        <end position="242"/>
    </location>
</feature>
<name>A0ABZ2NKF9_9BACI</name>
<accession>A0ABZ2NKF9</accession>
<feature type="transmembrane region" description="Helical" evidence="1">
    <location>
        <begin position="248"/>
        <end position="265"/>
    </location>
</feature>
<evidence type="ECO:0000313" key="3">
    <source>
        <dbReference type="Proteomes" id="UP001377337"/>
    </source>
</evidence>
<keyword evidence="3" id="KW-1185">Reference proteome</keyword>
<dbReference type="RefSeq" id="WP_338781286.1">
    <property type="nucleotide sequence ID" value="NZ_CP147407.1"/>
</dbReference>
<proteinExistence type="predicted"/>
<protein>
    <submittedName>
        <fullName evidence="2">Uncharacterized protein</fullName>
    </submittedName>
</protein>
<dbReference type="EMBL" id="CP147407">
    <property type="protein sequence ID" value="WXB98313.1"/>
    <property type="molecule type" value="Genomic_DNA"/>
</dbReference>